<dbReference type="SUPFAM" id="SSF53659">
    <property type="entry name" value="Isocitrate/Isopropylmalate dehydrogenase-like"/>
    <property type="match status" value="1"/>
</dbReference>
<protein>
    <recommendedName>
        <fullName evidence="5">4-hydroxythreonine-4-phosphate dehydrogenase PdxA</fullName>
    </recommendedName>
</protein>
<organism evidence="4">
    <name type="scientific">marine sediment metagenome</name>
    <dbReference type="NCBI Taxonomy" id="412755"/>
    <lineage>
        <taxon>unclassified sequences</taxon>
        <taxon>metagenomes</taxon>
        <taxon>ecological metagenomes</taxon>
    </lineage>
</organism>
<dbReference type="GO" id="GO:0016491">
    <property type="term" value="F:oxidoreductase activity"/>
    <property type="evidence" value="ECO:0007669"/>
    <property type="project" value="UniProtKB-KW"/>
</dbReference>
<dbReference type="InterPro" id="IPR005255">
    <property type="entry name" value="PdxA_fam"/>
</dbReference>
<dbReference type="EMBL" id="BARS01029800">
    <property type="protein sequence ID" value="GAG08705.1"/>
    <property type="molecule type" value="Genomic_DNA"/>
</dbReference>
<evidence type="ECO:0008006" key="5">
    <source>
        <dbReference type="Google" id="ProtNLM"/>
    </source>
</evidence>
<dbReference type="AlphaFoldDB" id="X0USL3"/>
<keyword evidence="3" id="KW-0520">NAD</keyword>
<gene>
    <name evidence="4" type="ORF">S01H1_46534</name>
</gene>
<dbReference type="PANTHER" id="PTHR30004:SF6">
    <property type="entry name" value="D-THREONATE 4-PHOSPHATE DEHYDROGENASE"/>
    <property type="match status" value="1"/>
</dbReference>
<keyword evidence="2" id="KW-0560">Oxidoreductase</keyword>
<accession>X0USL3</accession>
<name>X0USL3_9ZZZZ</name>
<proteinExistence type="predicted"/>
<evidence type="ECO:0000256" key="1">
    <source>
        <dbReference type="ARBA" id="ARBA00022723"/>
    </source>
</evidence>
<keyword evidence="1" id="KW-0479">Metal-binding</keyword>
<evidence type="ECO:0000313" key="4">
    <source>
        <dbReference type="EMBL" id="GAG08705.1"/>
    </source>
</evidence>
<feature type="non-terminal residue" evidence="4">
    <location>
        <position position="1"/>
    </location>
</feature>
<dbReference type="Gene3D" id="3.40.718.10">
    <property type="entry name" value="Isopropylmalate Dehydrogenase"/>
    <property type="match status" value="1"/>
</dbReference>
<reference evidence="4" key="1">
    <citation type="journal article" date="2014" name="Front. Microbiol.">
        <title>High frequency of phylogenetically diverse reductive dehalogenase-homologous genes in deep subseafloor sedimentary metagenomes.</title>
        <authorList>
            <person name="Kawai M."/>
            <person name="Futagami T."/>
            <person name="Toyoda A."/>
            <person name="Takaki Y."/>
            <person name="Nishi S."/>
            <person name="Hori S."/>
            <person name="Arai W."/>
            <person name="Tsubouchi T."/>
            <person name="Morono Y."/>
            <person name="Uchiyama I."/>
            <person name="Ito T."/>
            <person name="Fujiyama A."/>
            <person name="Inagaki F."/>
            <person name="Takami H."/>
        </authorList>
    </citation>
    <scope>NUCLEOTIDE SEQUENCE</scope>
    <source>
        <strain evidence="4">Expedition CK06-06</strain>
    </source>
</reference>
<dbReference type="GO" id="GO:0046872">
    <property type="term" value="F:metal ion binding"/>
    <property type="evidence" value="ECO:0007669"/>
    <property type="project" value="UniProtKB-KW"/>
</dbReference>
<dbReference type="Pfam" id="PF04166">
    <property type="entry name" value="PdxA"/>
    <property type="match status" value="1"/>
</dbReference>
<dbReference type="PANTHER" id="PTHR30004">
    <property type="entry name" value="4-HYDROXYTHREONINE-4-PHOSPHATE DEHYDROGENASE"/>
    <property type="match status" value="1"/>
</dbReference>
<comment type="caution">
    <text evidence="4">The sequence shown here is derived from an EMBL/GenBank/DDBJ whole genome shotgun (WGS) entry which is preliminary data.</text>
</comment>
<evidence type="ECO:0000256" key="2">
    <source>
        <dbReference type="ARBA" id="ARBA00023002"/>
    </source>
</evidence>
<sequence>ELLARLTRTGNYAMMLVGGPLRIVLVTTHLPLSKVGSSLSKEKIYQTIRLTWDNMRYFGTRKPRIGVAGLNPHAGEEGLFGREEKRFIVPAVKKAKKKGMKVAGPIPPDTIFHRALKGEFDCVVCMYHDQGLIPLKMLAFDKGVNVTLGLPIIRTSVDHGTAYEIVGKGVANPGSLIEAIRLAAQLAVARKGNR</sequence>
<dbReference type="GO" id="GO:0051287">
    <property type="term" value="F:NAD binding"/>
    <property type="evidence" value="ECO:0007669"/>
    <property type="project" value="InterPro"/>
</dbReference>
<evidence type="ECO:0000256" key="3">
    <source>
        <dbReference type="ARBA" id="ARBA00023027"/>
    </source>
</evidence>